<evidence type="ECO:0000256" key="2">
    <source>
        <dbReference type="ARBA" id="ARBA00007362"/>
    </source>
</evidence>
<organism evidence="8 9">
    <name type="scientific">Sphingomonas caseinilyticus</name>
    <dbReference type="NCBI Taxonomy" id="2908205"/>
    <lineage>
        <taxon>Bacteria</taxon>
        <taxon>Pseudomonadati</taxon>
        <taxon>Pseudomonadota</taxon>
        <taxon>Alphaproteobacteria</taxon>
        <taxon>Sphingomonadales</taxon>
        <taxon>Sphingomonadaceae</taxon>
        <taxon>Sphingomonas</taxon>
    </lineage>
</organism>
<name>A0ABT0RW38_9SPHN</name>
<feature type="transmembrane region" description="Helical" evidence="6">
    <location>
        <begin position="75"/>
        <end position="94"/>
    </location>
</feature>
<feature type="transmembrane region" description="Helical" evidence="6">
    <location>
        <begin position="161"/>
        <end position="181"/>
    </location>
</feature>
<gene>
    <name evidence="8" type="ORF">LZ496_10085</name>
</gene>
<feature type="transmembrane region" description="Helical" evidence="6">
    <location>
        <begin position="45"/>
        <end position="63"/>
    </location>
</feature>
<evidence type="ECO:0000313" key="8">
    <source>
        <dbReference type="EMBL" id="MCL6699126.1"/>
    </source>
</evidence>
<feature type="transmembrane region" description="Helical" evidence="6">
    <location>
        <begin position="131"/>
        <end position="149"/>
    </location>
</feature>
<comment type="caution">
    <text evidence="8">The sequence shown here is derived from an EMBL/GenBank/DDBJ whole genome shotgun (WGS) entry which is preliminary data.</text>
</comment>
<feature type="transmembrane region" description="Helical" evidence="6">
    <location>
        <begin position="12"/>
        <end position="33"/>
    </location>
</feature>
<reference evidence="8 9" key="1">
    <citation type="submission" date="2022-05" db="EMBL/GenBank/DDBJ databases">
        <authorList>
            <person name="Jo J.-H."/>
            <person name="Im W.-T."/>
        </authorList>
    </citation>
    <scope>NUCLEOTIDE SEQUENCE [LARGE SCALE GENOMIC DNA]</scope>
    <source>
        <strain evidence="8 9">NSE70-1</strain>
    </source>
</reference>
<evidence type="ECO:0000256" key="5">
    <source>
        <dbReference type="ARBA" id="ARBA00023136"/>
    </source>
</evidence>
<feature type="domain" description="EamA" evidence="7">
    <location>
        <begin position="20"/>
        <end position="147"/>
    </location>
</feature>
<keyword evidence="4 6" id="KW-1133">Transmembrane helix</keyword>
<dbReference type="Proteomes" id="UP001203410">
    <property type="component" value="Unassembled WGS sequence"/>
</dbReference>
<dbReference type="InterPro" id="IPR000620">
    <property type="entry name" value="EamA_dom"/>
</dbReference>
<keyword evidence="9" id="KW-1185">Reference proteome</keyword>
<dbReference type="InterPro" id="IPR037185">
    <property type="entry name" value="EmrE-like"/>
</dbReference>
<dbReference type="PANTHER" id="PTHR32322:SF2">
    <property type="entry name" value="EAMA DOMAIN-CONTAINING PROTEIN"/>
    <property type="match status" value="1"/>
</dbReference>
<dbReference type="PANTHER" id="PTHR32322">
    <property type="entry name" value="INNER MEMBRANE TRANSPORTER"/>
    <property type="match status" value="1"/>
</dbReference>
<protein>
    <submittedName>
        <fullName evidence="8">EamA family transporter</fullName>
    </submittedName>
</protein>
<dbReference type="InterPro" id="IPR050638">
    <property type="entry name" value="AA-Vitamin_Transporters"/>
</dbReference>
<dbReference type="Pfam" id="PF00892">
    <property type="entry name" value="EamA"/>
    <property type="match status" value="2"/>
</dbReference>
<dbReference type="RefSeq" id="WP_249904507.1">
    <property type="nucleotide sequence ID" value="NZ_JAMGBA010000002.1"/>
</dbReference>
<comment type="similarity">
    <text evidence="2">Belongs to the EamA transporter family.</text>
</comment>
<evidence type="ECO:0000313" key="9">
    <source>
        <dbReference type="Proteomes" id="UP001203410"/>
    </source>
</evidence>
<feature type="transmembrane region" description="Helical" evidence="6">
    <location>
        <begin position="193"/>
        <end position="214"/>
    </location>
</feature>
<evidence type="ECO:0000256" key="6">
    <source>
        <dbReference type="SAM" id="Phobius"/>
    </source>
</evidence>
<keyword evidence="3 6" id="KW-0812">Transmembrane</keyword>
<evidence type="ECO:0000256" key="1">
    <source>
        <dbReference type="ARBA" id="ARBA00004141"/>
    </source>
</evidence>
<sequence>MNRDNSETTRFDSSIIIPFVIFTGVWGSTWIVIRDQIGSVPPQWSVAYRFVLAAIAMALVAKWKGQSLKMDRGGLIAALVIGVTQFSLNFNSVYMAERFITSGVVATVFALLLIPNSLLAWAFLGQKPNARFLWAGLVAVGGVALLFIHELRSSPLAGRDIAIGLAFTLAGLLGASSANVYQAGEEARRHPLLALLAWSMAIGAVIDICLAFAVAGPPVFEARLGYWAGVIYLALFGSVLCFALYFPVVRKIGPGKAAYSSVLVPVIAMSLSTVFEDYQWSTLAIAGAVLSLGGMLLALARRRRPTLVTAPDAA</sequence>
<evidence type="ECO:0000259" key="7">
    <source>
        <dbReference type="Pfam" id="PF00892"/>
    </source>
</evidence>
<feature type="transmembrane region" description="Helical" evidence="6">
    <location>
        <begin position="100"/>
        <end position="124"/>
    </location>
</feature>
<evidence type="ECO:0000256" key="3">
    <source>
        <dbReference type="ARBA" id="ARBA00022692"/>
    </source>
</evidence>
<dbReference type="SUPFAM" id="SSF103481">
    <property type="entry name" value="Multidrug resistance efflux transporter EmrE"/>
    <property type="match status" value="2"/>
</dbReference>
<dbReference type="EMBL" id="JAMGBA010000002">
    <property type="protein sequence ID" value="MCL6699126.1"/>
    <property type="molecule type" value="Genomic_DNA"/>
</dbReference>
<feature type="transmembrane region" description="Helical" evidence="6">
    <location>
        <begin position="281"/>
        <end position="300"/>
    </location>
</feature>
<proteinExistence type="inferred from homology"/>
<keyword evidence="5 6" id="KW-0472">Membrane</keyword>
<accession>A0ABT0RW38</accession>
<feature type="domain" description="EamA" evidence="7">
    <location>
        <begin position="172"/>
        <end position="299"/>
    </location>
</feature>
<feature type="transmembrane region" description="Helical" evidence="6">
    <location>
        <begin position="226"/>
        <end position="245"/>
    </location>
</feature>
<comment type="subcellular location">
    <subcellularLocation>
        <location evidence="1">Membrane</location>
        <topology evidence="1">Multi-pass membrane protein</topology>
    </subcellularLocation>
</comment>
<feature type="transmembrane region" description="Helical" evidence="6">
    <location>
        <begin position="257"/>
        <end position="275"/>
    </location>
</feature>
<evidence type="ECO:0000256" key="4">
    <source>
        <dbReference type="ARBA" id="ARBA00022989"/>
    </source>
</evidence>